<dbReference type="EMBL" id="OX596101">
    <property type="protein sequence ID" value="CAI9697252.1"/>
    <property type="molecule type" value="Genomic_DNA"/>
</dbReference>
<reference evidence="1" key="1">
    <citation type="submission" date="2023-05" db="EMBL/GenBank/DDBJ databases">
        <authorList>
            <consortium name="ELIXIR-Norway"/>
        </authorList>
    </citation>
    <scope>NUCLEOTIDE SEQUENCE</scope>
</reference>
<name>A0ACB0E9E9_RANTA</name>
<proteinExistence type="predicted"/>
<evidence type="ECO:0000313" key="2">
    <source>
        <dbReference type="Proteomes" id="UP001162501"/>
    </source>
</evidence>
<protein>
    <submittedName>
        <fullName evidence="1">Uncharacterized protein</fullName>
    </submittedName>
</protein>
<organism evidence="1 2">
    <name type="scientific">Rangifer tarandus platyrhynchus</name>
    <name type="common">Svalbard reindeer</name>
    <dbReference type="NCBI Taxonomy" id="3082113"/>
    <lineage>
        <taxon>Eukaryota</taxon>
        <taxon>Metazoa</taxon>
        <taxon>Chordata</taxon>
        <taxon>Craniata</taxon>
        <taxon>Vertebrata</taxon>
        <taxon>Euteleostomi</taxon>
        <taxon>Mammalia</taxon>
        <taxon>Eutheria</taxon>
        <taxon>Laurasiatheria</taxon>
        <taxon>Artiodactyla</taxon>
        <taxon>Ruminantia</taxon>
        <taxon>Pecora</taxon>
        <taxon>Cervidae</taxon>
        <taxon>Odocoileinae</taxon>
        <taxon>Rangifer</taxon>
    </lineage>
</organism>
<accession>A0ACB0E9E9</accession>
<dbReference type="Proteomes" id="UP001162501">
    <property type="component" value="Chromosome 17"/>
</dbReference>
<gene>
    <name evidence="1" type="ORF">MRATA1EN3_LOCUS8465</name>
</gene>
<evidence type="ECO:0000313" key="1">
    <source>
        <dbReference type="EMBL" id="CAI9697252.1"/>
    </source>
</evidence>
<sequence>MEREGTFRRSVGSQEGLGRSAVPGDPSGRRSRREPAQGGDGVGHLPGAAGDFGAAGGSSPGAVLHCESSVPGRPGCRTSAPARARRLLLLRAKPRAVGEATGAGPATGARRRGRGHGGVFLLCPRLRSAPLPPPAAVVSSPHSAAGSGSRARKAPSEVRAEPPARMEIAPRPPGAPPPAWAPPRGGGGRGGGRVGRGSHLNRLFPPGSSRAPRPRALSDSRGPTGGEAGRETPLGAVRRPRGWGWGWGCPGRRRSPSLPLSRTLGGHLAPDRGRSAASASLGRTPARTREEDKASPERAVTAAGQEGAPRTRRCGGAGAAERRG</sequence>